<reference evidence="1 2" key="1">
    <citation type="submission" date="2018-10" db="EMBL/GenBank/DDBJ databases">
        <title>Butyricimonas faecalis sp. nov., isolated from human faeces and emended description of the genus Butyricimonas.</title>
        <authorList>
            <person name="Le Roy T."/>
            <person name="Van der Smissen P."/>
            <person name="Paquot A."/>
            <person name="Delzenne N."/>
            <person name="Muccioli G."/>
            <person name="Collet J.-F."/>
            <person name="Cani P.D."/>
        </authorList>
    </citation>
    <scope>NUCLEOTIDE SEQUENCE [LARGE SCALE GENOMIC DNA]</scope>
    <source>
        <strain evidence="1 2">H184</strain>
    </source>
</reference>
<evidence type="ECO:0000313" key="1">
    <source>
        <dbReference type="EMBL" id="AZS30030.1"/>
    </source>
</evidence>
<dbReference type="KEGG" id="buy:D8S85_11065"/>
<keyword evidence="2" id="KW-1185">Reference proteome</keyword>
<sequence length="59" mass="6914">MGEILVEAKGPPTFSRGTIKMTIIELFQRMKCFVYFVKYQRLTSTKAKKILHFSVKYPL</sequence>
<protein>
    <submittedName>
        <fullName evidence="1">Uncharacterized protein</fullName>
    </submittedName>
</protein>
<proteinExistence type="predicted"/>
<accession>A0A3Q9IR02</accession>
<dbReference type="AlphaFoldDB" id="A0A3Q9IR02"/>
<organism evidence="1 2">
    <name type="scientific">Butyricimonas faecalis</name>
    <dbReference type="NCBI Taxonomy" id="2093856"/>
    <lineage>
        <taxon>Bacteria</taxon>
        <taxon>Pseudomonadati</taxon>
        <taxon>Bacteroidota</taxon>
        <taxon>Bacteroidia</taxon>
        <taxon>Bacteroidales</taxon>
        <taxon>Odoribacteraceae</taxon>
        <taxon>Butyricimonas</taxon>
    </lineage>
</organism>
<name>A0A3Q9IR02_9BACT</name>
<gene>
    <name evidence="1" type="ORF">D8S85_11065</name>
</gene>
<evidence type="ECO:0000313" key="2">
    <source>
        <dbReference type="Proteomes" id="UP000270673"/>
    </source>
</evidence>
<dbReference type="Proteomes" id="UP000270673">
    <property type="component" value="Chromosome"/>
</dbReference>
<dbReference type="EMBL" id="CP032819">
    <property type="protein sequence ID" value="AZS30030.1"/>
    <property type="molecule type" value="Genomic_DNA"/>
</dbReference>